<dbReference type="GO" id="GO:0031175">
    <property type="term" value="P:neuron projection development"/>
    <property type="evidence" value="ECO:0007669"/>
    <property type="project" value="TreeGrafter"/>
</dbReference>
<dbReference type="InterPro" id="IPR040645">
    <property type="entry name" value="Neurabin-1/2_PDZ"/>
</dbReference>
<feature type="compositionally biased region" description="Low complexity" evidence="12">
    <location>
        <begin position="58"/>
        <end position="70"/>
    </location>
</feature>
<feature type="compositionally biased region" description="Basic and acidic residues" evidence="12">
    <location>
        <begin position="304"/>
        <end position="327"/>
    </location>
</feature>
<keyword evidence="4" id="KW-0597">Phosphoprotein</keyword>
<evidence type="ECO:0000256" key="8">
    <source>
        <dbReference type="ARBA" id="ARBA00023054"/>
    </source>
</evidence>
<dbReference type="GO" id="GO:0015629">
    <property type="term" value="C:actin cytoskeleton"/>
    <property type="evidence" value="ECO:0007669"/>
    <property type="project" value="TreeGrafter"/>
</dbReference>
<keyword evidence="8" id="KW-0175">Coiled coil</keyword>
<name>A0A2G8JN35_STIJA</name>
<protein>
    <submittedName>
        <fullName evidence="14">Neurabin-1</fullName>
    </submittedName>
</protein>
<dbReference type="GO" id="GO:0014069">
    <property type="term" value="C:postsynaptic density"/>
    <property type="evidence" value="ECO:0007669"/>
    <property type="project" value="TreeGrafter"/>
</dbReference>
<dbReference type="EMBL" id="MRZV01001549">
    <property type="protein sequence ID" value="PIK37147.1"/>
    <property type="molecule type" value="Genomic_DNA"/>
</dbReference>
<dbReference type="OrthoDB" id="62701at2759"/>
<dbReference type="InterPro" id="IPR036034">
    <property type="entry name" value="PDZ_sf"/>
</dbReference>
<dbReference type="Proteomes" id="UP000230750">
    <property type="component" value="Unassembled WGS sequence"/>
</dbReference>
<evidence type="ECO:0000256" key="3">
    <source>
        <dbReference type="ARBA" id="ARBA00022490"/>
    </source>
</evidence>
<dbReference type="GO" id="GO:0005737">
    <property type="term" value="C:cytoplasm"/>
    <property type="evidence" value="ECO:0007669"/>
    <property type="project" value="TreeGrafter"/>
</dbReference>
<evidence type="ECO:0000313" key="15">
    <source>
        <dbReference type="Proteomes" id="UP000230750"/>
    </source>
</evidence>
<dbReference type="GO" id="GO:0030425">
    <property type="term" value="C:dendrite"/>
    <property type="evidence" value="ECO:0007669"/>
    <property type="project" value="TreeGrafter"/>
</dbReference>
<dbReference type="STRING" id="307972.A0A2G8JN35"/>
<dbReference type="InterPro" id="IPR001478">
    <property type="entry name" value="PDZ"/>
</dbReference>
<feature type="region of interest" description="Disordered" evidence="12">
    <location>
        <begin position="392"/>
        <end position="439"/>
    </location>
</feature>
<feature type="compositionally biased region" description="Basic and acidic residues" evidence="12">
    <location>
        <begin position="46"/>
        <end position="56"/>
    </location>
</feature>
<comment type="caution">
    <text evidence="14">The sequence shown here is derived from an EMBL/GenBank/DDBJ whole genome shotgun (WGS) entry which is preliminary data.</text>
</comment>
<dbReference type="Pfam" id="PF17817">
    <property type="entry name" value="PDZ_5"/>
    <property type="match status" value="1"/>
</dbReference>
<evidence type="ECO:0000259" key="13">
    <source>
        <dbReference type="PROSITE" id="PS50106"/>
    </source>
</evidence>
<gene>
    <name evidence="14" type="ORF">BSL78_26018</name>
</gene>
<dbReference type="InterPro" id="IPR043446">
    <property type="entry name" value="Neurabin-like"/>
</dbReference>
<evidence type="ECO:0000256" key="5">
    <source>
        <dbReference type="ARBA" id="ARBA00022782"/>
    </source>
</evidence>
<organism evidence="14 15">
    <name type="scientific">Stichopus japonicus</name>
    <name type="common">Sea cucumber</name>
    <dbReference type="NCBI Taxonomy" id="307972"/>
    <lineage>
        <taxon>Eukaryota</taxon>
        <taxon>Metazoa</taxon>
        <taxon>Echinodermata</taxon>
        <taxon>Eleutherozoa</taxon>
        <taxon>Echinozoa</taxon>
        <taxon>Holothuroidea</taxon>
        <taxon>Aspidochirotacea</taxon>
        <taxon>Aspidochirotida</taxon>
        <taxon>Stichopodidae</taxon>
        <taxon>Apostichopus</taxon>
    </lineage>
</organism>
<dbReference type="GO" id="GO:0007015">
    <property type="term" value="P:actin filament organization"/>
    <property type="evidence" value="ECO:0007669"/>
    <property type="project" value="TreeGrafter"/>
</dbReference>
<feature type="compositionally biased region" description="Basic and acidic residues" evidence="12">
    <location>
        <begin position="243"/>
        <end position="252"/>
    </location>
</feature>
<keyword evidence="3" id="KW-0963">Cytoplasm</keyword>
<dbReference type="Gene3D" id="2.30.42.10">
    <property type="match status" value="1"/>
</dbReference>
<feature type="domain" description="PDZ" evidence="13">
    <location>
        <begin position="628"/>
        <end position="673"/>
    </location>
</feature>
<dbReference type="PROSITE" id="PS50106">
    <property type="entry name" value="PDZ"/>
    <property type="match status" value="1"/>
</dbReference>
<evidence type="ECO:0000313" key="14">
    <source>
        <dbReference type="EMBL" id="PIK37147.1"/>
    </source>
</evidence>
<evidence type="ECO:0000256" key="12">
    <source>
        <dbReference type="SAM" id="MobiDB-lite"/>
    </source>
</evidence>
<evidence type="ECO:0000256" key="9">
    <source>
        <dbReference type="ARBA" id="ARBA00023203"/>
    </source>
</evidence>
<keyword evidence="15" id="KW-1185">Reference proteome</keyword>
<feature type="compositionally biased region" description="Polar residues" evidence="12">
    <location>
        <begin position="166"/>
        <end position="176"/>
    </location>
</feature>
<feature type="compositionally biased region" description="Basic and acidic residues" evidence="12">
    <location>
        <begin position="177"/>
        <end position="186"/>
    </location>
</feature>
<feature type="region of interest" description="Disordered" evidence="12">
    <location>
        <begin position="467"/>
        <end position="543"/>
    </location>
</feature>
<evidence type="ECO:0000256" key="10">
    <source>
        <dbReference type="ARBA" id="ARBA00023212"/>
    </source>
</evidence>
<feature type="non-terminal residue" evidence="14">
    <location>
        <position position="1"/>
    </location>
</feature>
<dbReference type="SUPFAM" id="SSF50156">
    <property type="entry name" value="PDZ domain-like"/>
    <property type="match status" value="1"/>
</dbReference>
<keyword evidence="5" id="KW-0221">Differentiation</keyword>
<dbReference type="GO" id="GO:0051015">
    <property type="term" value="F:actin filament binding"/>
    <property type="evidence" value="ECO:0007669"/>
    <property type="project" value="TreeGrafter"/>
</dbReference>
<feature type="compositionally biased region" description="Basic and acidic residues" evidence="12">
    <location>
        <begin position="403"/>
        <end position="413"/>
    </location>
</feature>
<keyword evidence="7" id="KW-0770">Synapse</keyword>
<evidence type="ECO:0000256" key="2">
    <source>
        <dbReference type="ARBA" id="ARBA00022473"/>
    </source>
</evidence>
<dbReference type="AlphaFoldDB" id="A0A2G8JN35"/>
<proteinExistence type="predicted"/>
<evidence type="ECO:0000256" key="1">
    <source>
        <dbReference type="ARBA" id="ARBA00004245"/>
    </source>
</evidence>
<dbReference type="GO" id="GO:0019722">
    <property type="term" value="P:calcium-mediated signaling"/>
    <property type="evidence" value="ECO:0007669"/>
    <property type="project" value="TreeGrafter"/>
</dbReference>
<evidence type="ECO:0000256" key="6">
    <source>
        <dbReference type="ARBA" id="ARBA00022902"/>
    </source>
</evidence>
<feature type="region of interest" description="Disordered" evidence="12">
    <location>
        <begin position="298"/>
        <end position="337"/>
    </location>
</feature>
<evidence type="ECO:0000256" key="4">
    <source>
        <dbReference type="ARBA" id="ARBA00022553"/>
    </source>
</evidence>
<feature type="region of interest" description="Disordered" evidence="12">
    <location>
        <begin position="140"/>
        <end position="252"/>
    </location>
</feature>
<evidence type="ECO:0000256" key="11">
    <source>
        <dbReference type="ARBA" id="ARBA00034103"/>
    </source>
</evidence>
<comment type="subcellular location">
    <subcellularLocation>
        <location evidence="1">Cytoplasm</location>
        <location evidence="1">Cytoskeleton</location>
    </subcellularLocation>
    <subcellularLocation>
        <location evidence="11">Synapse</location>
    </subcellularLocation>
</comment>
<accession>A0A2G8JN35</accession>
<keyword evidence="10" id="KW-0206">Cytoskeleton</keyword>
<feature type="compositionally biased region" description="Basic and acidic residues" evidence="12">
    <location>
        <begin position="421"/>
        <end position="436"/>
    </location>
</feature>
<feature type="non-terminal residue" evidence="14">
    <location>
        <position position="673"/>
    </location>
</feature>
<keyword evidence="2" id="KW-0217">Developmental protein</keyword>
<sequence length="673" mass="73574">PSEGHSFRMATTTTRQGSGGVFQRQSSKELHTTGLTPGAKVSKLRHLFEASDDKKPASSKASNGNSNKPAQSYVPLAHREKPSDSPKAATKGPETNFNFDRISTDFSSTSSEDDSENKDPHVRFAKAFKLFESNAAFQKAVGEKSPLTSPKRKHEPHSDGLLSPQKKVTPSVSESSQRSEENRHSASDTSESLSKTDNSMEDLDMEESDRRSTVGPISKVLHDFMSPPPVKIIEKSPGNSSVDEAKENSNEDTKGVLLATNDAMSATTDAISLSPTIDDKKVKAENVTTEEAAPVIYRPKYGSRGRESWKRRSVDEPEPYHQPDISEVRSIAPPSKRLSASDIIKQDTDIDLATVLGLERSTLNGSAEKITAAKKDTANEAVKAQPEISVTLGKNSAEQSMFEDTKEISKQDDEAASMEYDIPKEANSTRETKTDPPDIAIEDIEVTLSDNVLTEELVTSVNLEPVQRAPVRSPSPVEDIFDREHSTKPQGGGINLFGGVTDETGDTEEEEEEEHEMEQGVERKRILIGSSTGETGDTEEEEEVEVRETIIDNDDGYLYVKPGLEPLTREELQEQKASQKVSFSIAPIKVYPTWSVEAYDRRNDDIDPVAASAEYELEKRVERMNQFPVQLIKGTSGLGLSIIGMGVGADAGLEKLGIFIKTITDNGAAQKDG</sequence>
<reference evidence="14 15" key="1">
    <citation type="journal article" date="2017" name="PLoS Biol.">
        <title>The sea cucumber genome provides insights into morphological evolution and visceral regeneration.</title>
        <authorList>
            <person name="Zhang X."/>
            <person name="Sun L."/>
            <person name="Yuan J."/>
            <person name="Sun Y."/>
            <person name="Gao Y."/>
            <person name="Zhang L."/>
            <person name="Li S."/>
            <person name="Dai H."/>
            <person name="Hamel J.F."/>
            <person name="Liu C."/>
            <person name="Yu Y."/>
            <person name="Liu S."/>
            <person name="Lin W."/>
            <person name="Guo K."/>
            <person name="Jin S."/>
            <person name="Xu P."/>
            <person name="Storey K.B."/>
            <person name="Huan P."/>
            <person name="Zhang T."/>
            <person name="Zhou Y."/>
            <person name="Zhang J."/>
            <person name="Lin C."/>
            <person name="Li X."/>
            <person name="Xing L."/>
            <person name="Huo D."/>
            <person name="Sun M."/>
            <person name="Wang L."/>
            <person name="Mercier A."/>
            <person name="Li F."/>
            <person name="Yang H."/>
            <person name="Xiang J."/>
        </authorList>
    </citation>
    <scope>NUCLEOTIDE SEQUENCE [LARGE SCALE GENOMIC DNA]</scope>
    <source>
        <strain evidence="14">Shaxun</strain>
        <tissue evidence="14">Muscle</tissue>
    </source>
</reference>
<keyword evidence="9" id="KW-0009">Actin-binding</keyword>
<dbReference type="PANTHER" id="PTHR16154">
    <property type="entry name" value="NEURABIN"/>
    <property type="match status" value="1"/>
</dbReference>
<feature type="compositionally biased region" description="Polar residues" evidence="12">
    <location>
        <begin position="187"/>
        <end position="197"/>
    </location>
</feature>
<feature type="region of interest" description="Disordered" evidence="12">
    <location>
        <begin position="1"/>
        <end position="120"/>
    </location>
</feature>
<dbReference type="PANTHER" id="PTHR16154:SF6">
    <property type="entry name" value="SPINOPHILIN, ISOFORM J"/>
    <property type="match status" value="1"/>
</dbReference>
<evidence type="ECO:0000256" key="7">
    <source>
        <dbReference type="ARBA" id="ARBA00023018"/>
    </source>
</evidence>
<keyword evidence="6" id="KW-0524">Neurogenesis</keyword>
<feature type="compositionally biased region" description="Acidic residues" evidence="12">
    <location>
        <begin position="503"/>
        <end position="516"/>
    </location>
</feature>